<evidence type="ECO:0000256" key="1">
    <source>
        <dbReference type="SAM" id="MobiDB-lite"/>
    </source>
</evidence>
<accession>B7KSU2</accession>
<reference evidence="3" key="1">
    <citation type="submission" date="2008-12" db="EMBL/GenBank/DDBJ databases">
        <title>Complete sequence of chromosome of Methylobacterium chloromethanicum CM4.</title>
        <authorList>
            <consortium name="US DOE Joint Genome Institute"/>
            <person name="Lucas S."/>
            <person name="Copeland A."/>
            <person name="Lapidus A."/>
            <person name="Glavina del Rio T."/>
            <person name="Dalin E."/>
            <person name="Tice H."/>
            <person name="Bruce D."/>
            <person name="Goodwin L."/>
            <person name="Pitluck S."/>
            <person name="Chertkov O."/>
            <person name="Brettin T."/>
            <person name="Detter J.C."/>
            <person name="Han C."/>
            <person name="Larimer F."/>
            <person name="Land M."/>
            <person name="Hauser L."/>
            <person name="Kyrpides N."/>
            <person name="Mikhailova N."/>
            <person name="Marx C."/>
            <person name="Richardson P."/>
        </authorList>
    </citation>
    <scope>NUCLEOTIDE SEQUENCE [LARGE SCALE GENOMIC DNA]</scope>
    <source>
        <strain evidence="3">CM4 / NCIMB 13688</strain>
    </source>
</reference>
<dbReference type="HOGENOM" id="CLU_287403_0_0_5"/>
<protein>
    <submittedName>
        <fullName evidence="2">Uncharacterized protein</fullName>
    </submittedName>
</protein>
<feature type="compositionally biased region" description="Gly residues" evidence="1">
    <location>
        <begin position="1007"/>
        <end position="1059"/>
    </location>
</feature>
<organism evidence="2 3">
    <name type="scientific">Methylorubrum extorquens (strain CM4 / NCIMB 13688)</name>
    <name type="common">Methylobacterium extorquens</name>
    <dbReference type="NCBI Taxonomy" id="440085"/>
    <lineage>
        <taxon>Bacteria</taxon>
        <taxon>Pseudomonadati</taxon>
        <taxon>Pseudomonadota</taxon>
        <taxon>Alphaproteobacteria</taxon>
        <taxon>Hyphomicrobiales</taxon>
        <taxon>Methylobacteriaceae</taxon>
        <taxon>Methylorubrum</taxon>
    </lineage>
</organism>
<dbReference type="EMBL" id="CP001298">
    <property type="protein sequence ID" value="ACK82444.1"/>
    <property type="molecule type" value="Genomic_DNA"/>
</dbReference>
<name>B7KSU2_METC4</name>
<proteinExistence type="predicted"/>
<dbReference type="KEGG" id="mch:Mchl_1580"/>
<dbReference type="AlphaFoldDB" id="B7KSU2"/>
<gene>
    <name evidence="2" type="ordered locus">Mchl_1580</name>
</gene>
<sequence>MAGLPQFPISTQTDPYWEIPMYDAAGNPLSIEGRVFEAWIAPAQTKQGVAEPVEEIKVLTFQDGLTLVPPTDGSGDQTVKNTLVHQVSRAFAQAKFPRGELTADLLEVVGNTRRLFAPVRLFYADPAQIREFVADRAGITFGQGRQPIVTPVAIAGQAGRRGAGFITGTLAPQPSDGEDGDYFVVEREGQANLVYGPKENGEWPPQPSSTFGVGGIADVPGLPGVLAEKVSLDTPVRVDPDAANPVPAKPLIQFIRPKIYLQDYARADTDTFDNARKIYETILGAASLKQPLVGSPGPWKVDGPIKVASGLEFSGEGDFRIFQTGYGSFTDPARRPLGSFISNKVGIAGSYVCTGLRLDNIKVDQSLIAPVFVTAARASTSNTVQLGTEASSVDGFYVGLYIECVSFAGDVGTAGVGGVVRTVTAYNGATRVATVSPAWTLVPDVGATIAVGWNDNAFGFATGLSDAELRDCAAYNFGPAVPSVSGGKGINFEQGCDDCRVFNFHAEDCAGAAVFTQGYAGAGREAVNIEFVDISAKRCGAAAIFAGIDATKAPDGDPNTQFATLRGGLFEDCGHFPHRVVSGDHGKFGVIGLLEAQNISVSQVKIKNRSTYPNVSPGYPTGATRHGQGQSGPIGAVIHGHGRNCRFTDIEYHGDCDTFLRVARGRAAGDDGPGASVGKPLASFRIELANCHHYGTAQTIFDVDPSSVVRVDPDQVSAAIDVRTDTLTVGIVSGRVASLYPLIYMAVSAHTPYRRVEGLAADIYARGNTLSAIGVPAGATRYVTSDGFELIVERIDTAGTWTFPPDVDEAEFEANGGGGGGGSGRVGAAGTIRASGGSGGAGARNTRVFAAAEFPNRVVTLDIGLGGAGGAPVSTPDTNGLSGSTGGSTTIRAGTAAKFVGPGGGPGGGGGTTAVGAGTAGQNLSESLVGAGLPSNLGATAVGGMAGLRGAGGGGVGGGISAGNVSVSGGAGGIGTLTNGAPLRGGIGVSGAVGNNGGDGSSSPDPSGGGGGGGGGGAGLAAGGNAGNGGNGKHGSGGGSGGAATNGSTSGAGGRGGDGFVAIRYRRRPRSV</sequence>
<evidence type="ECO:0000313" key="2">
    <source>
        <dbReference type="EMBL" id="ACK82444.1"/>
    </source>
</evidence>
<reference evidence="2 3" key="2">
    <citation type="journal article" date="2012" name="J. Bacteriol.">
        <title>Complete genome sequences of six strains of the genus Methylobacterium.</title>
        <authorList>
            <person name="Marx C.J."/>
            <person name="Bringel F."/>
            <person name="Chistoserdova L."/>
            <person name="Moulin L."/>
            <person name="Farhan Ul Haque M."/>
            <person name="Fleischman D.E."/>
            <person name="Gruffaz C."/>
            <person name="Jourand P."/>
            <person name="Knief C."/>
            <person name="Lee M.C."/>
            <person name="Muller E.E."/>
            <person name="Nadalig T."/>
            <person name="Peyraud R."/>
            <person name="Roselli S."/>
            <person name="Russ L."/>
            <person name="Goodwin L.A."/>
            <person name="Ivanova N."/>
            <person name="Kyrpides N."/>
            <person name="Lajus A."/>
            <person name="Land M.L."/>
            <person name="Medigue C."/>
            <person name="Mikhailova N."/>
            <person name="Nolan M."/>
            <person name="Woyke T."/>
            <person name="Stolyar S."/>
            <person name="Vorholt J.A."/>
            <person name="Vuilleumier S."/>
        </authorList>
    </citation>
    <scope>NUCLEOTIDE SEQUENCE [LARGE SCALE GENOMIC DNA]</scope>
    <source>
        <strain evidence="3">CM4 / NCIMB 13688</strain>
    </source>
</reference>
<dbReference type="Proteomes" id="UP000002385">
    <property type="component" value="Chromosome"/>
</dbReference>
<feature type="region of interest" description="Disordered" evidence="1">
    <location>
        <begin position="992"/>
        <end position="1072"/>
    </location>
</feature>
<evidence type="ECO:0000313" key="3">
    <source>
        <dbReference type="Proteomes" id="UP000002385"/>
    </source>
</evidence>